<dbReference type="EMBL" id="MPPL01000002">
    <property type="protein sequence ID" value="OKS84516.1"/>
    <property type="molecule type" value="Genomic_DNA"/>
</dbReference>
<dbReference type="Pfam" id="PF13372">
    <property type="entry name" value="Alginate_exp"/>
    <property type="match status" value="1"/>
</dbReference>
<evidence type="ECO:0000313" key="3">
    <source>
        <dbReference type="Proteomes" id="UP000186720"/>
    </source>
</evidence>
<keyword evidence="3" id="KW-1185">Reference proteome</keyword>
<organism evidence="2 3">
    <name type="scientific">Mucilaginibacter polytrichastri</name>
    <dbReference type="NCBI Taxonomy" id="1302689"/>
    <lineage>
        <taxon>Bacteria</taxon>
        <taxon>Pseudomonadati</taxon>
        <taxon>Bacteroidota</taxon>
        <taxon>Sphingobacteriia</taxon>
        <taxon>Sphingobacteriales</taxon>
        <taxon>Sphingobacteriaceae</taxon>
        <taxon>Mucilaginibacter</taxon>
    </lineage>
</organism>
<dbReference type="InterPro" id="IPR053728">
    <property type="entry name" value="Alginate_Permeability_Chnl"/>
</dbReference>
<evidence type="ECO:0000259" key="1">
    <source>
        <dbReference type="Pfam" id="PF13372"/>
    </source>
</evidence>
<proteinExistence type="predicted"/>
<dbReference type="Proteomes" id="UP000186720">
    <property type="component" value="Unassembled WGS sequence"/>
</dbReference>
<dbReference type="Gene3D" id="2.40.160.100">
    <property type="match status" value="1"/>
</dbReference>
<dbReference type="OrthoDB" id="311329at2"/>
<comment type="caution">
    <text evidence="2">The sequence shown here is derived from an EMBL/GenBank/DDBJ whole genome shotgun (WGS) entry which is preliminary data.</text>
</comment>
<feature type="domain" description="Alginate export" evidence="1">
    <location>
        <begin position="81"/>
        <end position="461"/>
    </location>
</feature>
<dbReference type="AlphaFoldDB" id="A0A1Q5ZRY2"/>
<evidence type="ECO:0000313" key="2">
    <source>
        <dbReference type="EMBL" id="OKS84516.1"/>
    </source>
</evidence>
<name>A0A1Q5ZRY2_9SPHI</name>
<protein>
    <recommendedName>
        <fullName evidence="1">Alginate export domain-containing protein</fullName>
    </recommendedName>
</protein>
<accession>A0A1Q5ZRY2</accession>
<sequence length="478" mass="54052">MFQMKQLKASSLIAVKKIITVVFLFLFIMVCVPLKVLAQHPDSLRTGYMADAAEEYWPKTSSNNMLDNIKHISVRGDKSFISLGGSAREVYEYFDNYLWGIGPQDKNGYLLNRFLVHVDYRYNSHFRLFGELESSFVNGRNGGPRPVQDLNKLASTELFAEYNFKIDTVTRLSLRLGVQALNYGLGTLLDIRDANVRRSFAGGKFIIKTGKDRIDLFAMKLMKTNPGLFDDGVDPDQRIAGAWYTRTNPAAVISKLEAYYLYTDRSPVAFAQGTGREQRHTAGGSTLLTFGNWNLYTEGVLQFGTFNRDRIFAWKWVQTFTYQDLVARLKPIFALQTAMSSGDQNPNDGTLGTFNPIYPKAIYYGYIDNVGSANILVVHLKSGLDLSKKISLTGDYYCFWRESAEDGIYGPSGTSLLHSTNNQKRVGSMYDLILGYTFNNRLSLKYTSAYYKRGPFLENNPITLHDIYYSGLSFTAKL</sequence>
<reference evidence="2 3" key="1">
    <citation type="submission" date="2016-11" db="EMBL/GenBank/DDBJ databases">
        <title>Whole Genome Sequencing of Mucilaginibacter polytrichastri RG4-7(T) isolated from the moss sample.</title>
        <authorList>
            <person name="Li Y."/>
        </authorList>
    </citation>
    <scope>NUCLEOTIDE SEQUENCE [LARGE SCALE GENOMIC DNA]</scope>
    <source>
        <strain evidence="2 3">RG4-7</strain>
    </source>
</reference>
<gene>
    <name evidence="2" type="ORF">RG47T_5206</name>
</gene>
<dbReference type="InterPro" id="IPR025388">
    <property type="entry name" value="Alginate_export_dom"/>
</dbReference>
<dbReference type="STRING" id="1302689.RG47T_5206"/>